<dbReference type="SMART" id="SM00408">
    <property type="entry name" value="IGc2"/>
    <property type="match status" value="8"/>
</dbReference>
<accession>A0A6J8BNL8</accession>
<keyword evidence="5" id="KW-0393">Immunoglobulin domain</keyword>
<keyword evidence="2 7" id="KW-0472">Membrane</keyword>
<dbReference type="SUPFAM" id="SSF49265">
    <property type="entry name" value="Fibronectin type III"/>
    <property type="match status" value="1"/>
</dbReference>
<organism evidence="10 11">
    <name type="scientific">Mytilus coruscus</name>
    <name type="common">Sea mussel</name>
    <dbReference type="NCBI Taxonomy" id="42192"/>
    <lineage>
        <taxon>Eukaryota</taxon>
        <taxon>Metazoa</taxon>
        <taxon>Spiralia</taxon>
        <taxon>Lophotrochozoa</taxon>
        <taxon>Mollusca</taxon>
        <taxon>Bivalvia</taxon>
        <taxon>Autobranchia</taxon>
        <taxon>Pteriomorphia</taxon>
        <taxon>Mytilida</taxon>
        <taxon>Mytiloidea</taxon>
        <taxon>Mytilidae</taxon>
        <taxon>Mytilinae</taxon>
        <taxon>Mytilus</taxon>
    </lineage>
</organism>
<dbReference type="SUPFAM" id="SSF48726">
    <property type="entry name" value="Immunoglobulin"/>
    <property type="match status" value="9"/>
</dbReference>
<feature type="region of interest" description="Disordered" evidence="6">
    <location>
        <begin position="1210"/>
        <end position="1246"/>
    </location>
</feature>
<feature type="signal peptide" evidence="8">
    <location>
        <begin position="1"/>
        <end position="21"/>
    </location>
</feature>
<evidence type="ECO:0000256" key="3">
    <source>
        <dbReference type="ARBA" id="ARBA00023157"/>
    </source>
</evidence>
<evidence type="ECO:0000259" key="9">
    <source>
        <dbReference type="PROSITE" id="PS50835"/>
    </source>
</evidence>
<dbReference type="GO" id="GO:0005886">
    <property type="term" value="C:plasma membrane"/>
    <property type="evidence" value="ECO:0007669"/>
    <property type="project" value="TreeGrafter"/>
</dbReference>
<feature type="domain" description="Ig-like" evidence="9">
    <location>
        <begin position="234"/>
        <end position="313"/>
    </location>
</feature>
<feature type="domain" description="Ig-like" evidence="9">
    <location>
        <begin position="791"/>
        <end position="875"/>
    </location>
</feature>
<feature type="domain" description="Ig-like" evidence="9">
    <location>
        <begin position="419"/>
        <end position="505"/>
    </location>
</feature>
<dbReference type="Gene3D" id="2.60.40.10">
    <property type="entry name" value="Immunoglobulins"/>
    <property type="match status" value="10"/>
</dbReference>
<feature type="transmembrane region" description="Helical" evidence="7">
    <location>
        <begin position="1181"/>
        <end position="1206"/>
    </location>
</feature>
<dbReference type="Pfam" id="PF13927">
    <property type="entry name" value="Ig_3"/>
    <property type="match status" value="1"/>
</dbReference>
<dbReference type="EMBL" id="CACVKT020003451">
    <property type="protein sequence ID" value="CAC5383867.1"/>
    <property type="molecule type" value="Genomic_DNA"/>
</dbReference>
<dbReference type="PANTHER" id="PTHR11640:SF164">
    <property type="entry name" value="MAM DOMAIN-CONTAINING GLYCOSYLPHOSPHATIDYLINOSITOL ANCHOR PROTEIN 1"/>
    <property type="match status" value="1"/>
</dbReference>
<evidence type="ECO:0000256" key="6">
    <source>
        <dbReference type="SAM" id="MobiDB-lite"/>
    </source>
</evidence>
<feature type="region of interest" description="Disordered" evidence="6">
    <location>
        <begin position="1265"/>
        <end position="1304"/>
    </location>
</feature>
<evidence type="ECO:0000256" key="1">
    <source>
        <dbReference type="ARBA" id="ARBA00004479"/>
    </source>
</evidence>
<dbReference type="Proteomes" id="UP000507470">
    <property type="component" value="Unassembled WGS sequence"/>
</dbReference>
<dbReference type="InterPro" id="IPR013162">
    <property type="entry name" value="CD80_C2-set"/>
</dbReference>
<feature type="chain" id="PRO_5027016281" description="Ig-like domain-containing protein" evidence="8">
    <location>
        <begin position="22"/>
        <end position="1379"/>
    </location>
</feature>
<keyword evidence="4" id="KW-0325">Glycoprotein</keyword>
<dbReference type="InterPro" id="IPR003598">
    <property type="entry name" value="Ig_sub2"/>
</dbReference>
<dbReference type="GO" id="GO:0005911">
    <property type="term" value="C:cell-cell junction"/>
    <property type="evidence" value="ECO:0007669"/>
    <property type="project" value="TreeGrafter"/>
</dbReference>
<sequence length="1379" mass="151992">MGYILAVFSVFSWIMIKDTNGLSVNIYPTPALVEVGDSLEFSSTITKTDNESWKSFEFFVNSGALAAPCGGMFKKFNTCFDAFGCPFGFNFNCNFTHFNLRINNVNASLLRWSIFARVTMESNEIIPSNTLQIPVKVPLQGVSLTPNGTTTTMEKTTQVFQCFAKSFPISSLRWKLNDSLLPTLSPPKSTIDTITSTFTYIADKDDNEKTLSCSAIYGSTLFTGNAVINVLYRPTIDVSPKHNPYNVLENTTNLQFICNVTGANPAVSSLRWNKDDTLVSANAIYDIPTIRRSHAGRYTCNATNSVGSSDPFSAVIQLYVLYGIEIDSIIKRKPTEGNDVSISCSGKSYPAITDKDVTWTKENNATFNMNGIRLLMKKIQKLDKGIYICSVVINLIPTVGEPLNVTGRTTVEVDVLYVPTVTISPNYTQYNVIENTTNLQFVCSVLDANPTVTSFIWYKNGSKINGFNGTNYTIPTVHRTNNGRYTCAATNSVGASMSLSTVNLSVLYGIEIDTITKEKPIEGTRLTVICSGQSYPAMTDGDVTWTKQNNVTFNLKGKRLVIDNTNRLDSGTYVCSVVIKLIPTTGQPISVAGRTTVEVDVIYVPTVTISPNYTQYKVIENTTNLQFVCSVIDANPTVTSYNWYKDGSKINDFHGNTYTIPTVHRTNNGRYTCDATNSVGASIPSSTVNLSVLYGIELYPISKQHPTEGSQYTITCGGQSYPVMTLNDAKWSKQNNNTFRAKGLQLVISHANRLDSGTYVCTVVIQLTPTVEQPVNVSGTTSVVVDVLYRPDVAVSPEKTNPFAVKENTTDIHLTCNVTSANPAVKSYTWYKDGVKVLEDNTYTIPTVSRSHTGSYTCDATNIVGSSDPSTIQLNVLYGVSLRLSDADVSINETESWELACIGDGNPLPELAFAYIYNSTTVGEQNSNVTSIKVENANCMDTGLYMCSGNNTIGEPVFLSANIKVFCTPRTYNNVNIQDIFINGTDATLNISTTFISYPLSNMVWYRELPSGNLTDLRSEFMRSTMQSHLPYETISILQKDQLEQDEFGIYLVQASNIHGSFLLRYRVISKRAPDSPTNITAKCDITSIRVTWISRFNGGENQTFRVNYVNNNSNKTTSKGGINDKGENEIINEDNESFTPDTLYSISLVAENVFGSTTSTEIANCKTKTNQEYDQHVSQAFIGGISGSISSLLIVVFVIGGLYLWRRRKGSDGDKEPIKSDSKETDEDEEGLKANPLYVTSGDASKEDVGPVYGVVKKQKHNRKNITCDENNDEGPVYSQVQKSNTHGKQKQKEKQAKKASKHEKCNDIELGTVYENSDKLLKHKFSDELYANAGEKVIGVNSKNVYAPKKVISKCCGYDSDQKFNVCSNGFVGQSIY</sequence>
<feature type="domain" description="Ig-like" evidence="9">
    <location>
        <begin position="134"/>
        <end position="229"/>
    </location>
</feature>
<reference evidence="10 11" key="1">
    <citation type="submission" date="2020-06" db="EMBL/GenBank/DDBJ databases">
        <authorList>
            <person name="Li R."/>
            <person name="Bekaert M."/>
        </authorList>
    </citation>
    <scope>NUCLEOTIDE SEQUENCE [LARGE SCALE GENOMIC DNA]</scope>
    <source>
        <strain evidence="11">wild</strain>
    </source>
</reference>
<keyword evidence="8" id="KW-0732">Signal</keyword>
<dbReference type="InterPro" id="IPR036179">
    <property type="entry name" value="Ig-like_dom_sf"/>
</dbReference>
<dbReference type="CDD" id="cd00063">
    <property type="entry name" value="FN3"/>
    <property type="match status" value="1"/>
</dbReference>
<dbReference type="InterPro" id="IPR003599">
    <property type="entry name" value="Ig_sub"/>
</dbReference>
<evidence type="ECO:0000256" key="8">
    <source>
        <dbReference type="SAM" id="SignalP"/>
    </source>
</evidence>
<comment type="subcellular location">
    <subcellularLocation>
        <location evidence="1">Membrane</location>
        <topology evidence="1">Single-pass type I membrane protein</topology>
    </subcellularLocation>
</comment>
<gene>
    <name evidence="10" type="ORF">MCOR_19567</name>
</gene>
<dbReference type="InterPro" id="IPR007110">
    <property type="entry name" value="Ig-like_dom"/>
</dbReference>
<evidence type="ECO:0000256" key="2">
    <source>
        <dbReference type="ARBA" id="ARBA00023136"/>
    </source>
</evidence>
<dbReference type="CDD" id="cd00096">
    <property type="entry name" value="Ig"/>
    <property type="match status" value="1"/>
</dbReference>
<keyword evidence="3" id="KW-1015">Disulfide bond</keyword>
<dbReference type="InterPro" id="IPR036116">
    <property type="entry name" value="FN3_sf"/>
</dbReference>
<dbReference type="PANTHER" id="PTHR11640">
    <property type="entry name" value="NEPHRIN"/>
    <property type="match status" value="1"/>
</dbReference>
<evidence type="ECO:0000256" key="5">
    <source>
        <dbReference type="ARBA" id="ARBA00023319"/>
    </source>
</evidence>
<evidence type="ECO:0000256" key="4">
    <source>
        <dbReference type="ARBA" id="ARBA00023180"/>
    </source>
</evidence>
<dbReference type="Pfam" id="PF08205">
    <property type="entry name" value="C2-set_2"/>
    <property type="match status" value="1"/>
</dbReference>
<keyword evidence="7" id="KW-0812">Transmembrane</keyword>
<dbReference type="PROSITE" id="PS50835">
    <property type="entry name" value="IG_LIKE"/>
    <property type="match status" value="8"/>
</dbReference>
<evidence type="ECO:0000256" key="7">
    <source>
        <dbReference type="SAM" id="Phobius"/>
    </source>
</evidence>
<protein>
    <recommendedName>
        <fullName evidence="9">Ig-like domain-containing protein</fullName>
    </recommendedName>
</protein>
<dbReference type="Pfam" id="PF13895">
    <property type="entry name" value="Ig_2"/>
    <property type="match status" value="3"/>
</dbReference>
<feature type="domain" description="Ig-like" evidence="9">
    <location>
        <begin position="522"/>
        <end position="577"/>
    </location>
</feature>
<keyword evidence="7" id="KW-1133">Transmembrane helix</keyword>
<dbReference type="SMART" id="SM00409">
    <property type="entry name" value="IG"/>
    <property type="match status" value="9"/>
</dbReference>
<dbReference type="GO" id="GO:0098609">
    <property type="term" value="P:cell-cell adhesion"/>
    <property type="evidence" value="ECO:0007669"/>
    <property type="project" value="TreeGrafter"/>
</dbReference>
<feature type="domain" description="Ig-like" evidence="9">
    <location>
        <begin position="708"/>
        <end position="778"/>
    </location>
</feature>
<dbReference type="OrthoDB" id="6272054at2759"/>
<feature type="compositionally biased region" description="Basic and acidic residues" evidence="6">
    <location>
        <begin position="1211"/>
        <end position="1224"/>
    </location>
</feature>
<keyword evidence="11" id="KW-1185">Reference proteome</keyword>
<evidence type="ECO:0000313" key="10">
    <source>
        <dbReference type="EMBL" id="CAC5383867.1"/>
    </source>
</evidence>
<feature type="compositionally biased region" description="Basic and acidic residues" evidence="6">
    <location>
        <begin position="1292"/>
        <end position="1304"/>
    </location>
</feature>
<feature type="domain" description="Ig-like" evidence="9">
    <location>
        <begin position="336"/>
        <end position="391"/>
    </location>
</feature>
<dbReference type="GO" id="GO:0050839">
    <property type="term" value="F:cell adhesion molecule binding"/>
    <property type="evidence" value="ECO:0007669"/>
    <property type="project" value="TreeGrafter"/>
</dbReference>
<evidence type="ECO:0000313" key="11">
    <source>
        <dbReference type="Proteomes" id="UP000507470"/>
    </source>
</evidence>
<dbReference type="InterPro" id="IPR051275">
    <property type="entry name" value="Cell_adhesion_signaling"/>
</dbReference>
<name>A0A6J8BNL8_MYTCO</name>
<dbReference type="InterPro" id="IPR003961">
    <property type="entry name" value="FN3_dom"/>
</dbReference>
<dbReference type="InterPro" id="IPR013783">
    <property type="entry name" value="Ig-like_fold"/>
</dbReference>
<feature type="domain" description="Ig-like" evidence="9">
    <location>
        <begin position="605"/>
        <end position="691"/>
    </location>
</feature>
<proteinExistence type="predicted"/>